<sequence length="310" mass="32379">MRLTQTQADNTAATETLRSISRPRRRDNSMEDLMNKLRDDLVKVFRMFGKSDKESRAAAEAITGKARESTDRGGVAADRAVDPASQGQATTNVSVVFQSISLKISSSSGKMEASIELVRMEANMTTGAALAVGLPGMGQGGQGQGSGGGGQQVDPLVFDLDGNGVDLTKAESGVLFDISGQGRPDKTAWVTGGDALLALDRNGNGRIDDGRELFGDQNGASDGFAELGRFDDDGNGLINARDTVFNSLILVRANGGTSTLGDEGITEIRLDAVVPVNQRLAGGDVVAESAFSRADGSQGKLADVLLDVRI</sequence>
<dbReference type="PANTHER" id="PTHR39431:SF1">
    <property type="entry name" value="FRPA_C-RELATED PROTEIN"/>
    <property type="match status" value="1"/>
</dbReference>
<reference evidence="2 3" key="1">
    <citation type="submission" date="2013-08" db="EMBL/GenBank/DDBJ databases">
        <title>The genome sequence of Skermanella stibiiresistens.</title>
        <authorList>
            <person name="Zhu W."/>
            <person name="Wang G."/>
        </authorList>
    </citation>
    <scope>NUCLEOTIDE SEQUENCE [LARGE SCALE GENOMIC DNA]</scope>
    <source>
        <strain evidence="2 3">SB22</strain>
    </source>
</reference>
<dbReference type="EMBL" id="AVFL01000004">
    <property type="protein sequence ID" value="EWY41383.1"/>
    <property type="molecule type" value="Genomic_DNA"/>
</dbReference>
<proteinExistence type="predicted"/>
<comment type="caution">
    <text evidence="2">The sequence shown here is derived from an EMBL/GenBank/DDBJ whole genome shotgun (WGS) entry which is preliminary data.</text>
</comment>
<dbReference type="PATRIC" id="fig|1385369.3.peg.1552"/>
<feature type="region of interest" description="Disordered" evidence="1">
    <location>
        <begin position="1"/>
        <end position="31"/>
    </location>
</feature>
<evidence type="ECO:0000256" key="1">
    <source>
        <dbReference type="SAM" id="MobiDB-lite"/>
    </source>
</evidence>
<gene>
    <name evidence="2" type="ORF">N825_28070</name>
</gene>
<dbReference type="Proteomes" id="UP000019486">
    <property type="component" value="Unassembled WGS sequence"/>
</dbReference>
<evidence type="ECO:0008006" key="4">
    <source>
        <dbReference type="Google" id="ProtNLM"/>
    </source>
</evidence>
<keyword evidence="3" id="KW-1185">Reference proteome</keyword>
<feature type="region of interest" description="Disordered" evidence="1">
    <location>
        <begin position="61"/>
        <end position="87"/>
    </location>
</feature>
<protein>
    <recommendedName>
        <fullName evidence="4">Calcium-binding protein</fullName>
    </recommendedName>
</protein>
<name>W9HBW6_9PROT</name>
<dbReference type="STRING" id="1385369.N825_28070"/>
<evidence type="ECO:0000313" key="3">
    <source>
        <dbReference type="Proteomes" id="UP000019486"/>
    </source>
</evidence>
<dbReference type="PANTHER" id="PTHR39431">
    <property type="entry name" value="FRPA/C-RELATED PROTEIN"/>
    <property type="match status" value="1"/>
</dbReference>
<organism evidence="2 3">
    <name type="scientific">Skermanella stibiiresistens SB22</name>
    <dbReference type="NCBI Taxonomy" id="1385369"/>
    <lineage>
        <taxon>Bacteria</taxon>
        <taxon>Pseudomonadati</taxon>
        <taxon>Pseudomonadota</taxon>
        <taxon>Alphaproteobacteria</taxon>
        <taxon>Rhodospirillales</taxon>
        <taxon>Azospirillaceae</taxon>
        <taxon>Skermanella</taxon>
    </lineage>
</organism>
<dbReference type="AlphaFoldDB" id="W9HBW6"/>
<feature type="compositionally biased region" description="Polar residues" evidence="1">
    <location>
        <begin position="1"/>
        <end position="19"/>
    </location>
</feature>
<accession>W9HBW6</accession>
<evidence type="ECO:0000313" key="2">
    <source>
        <dbReference type="EMBL" id="EWY41383.1"/>
    </source>
</evidence>